<proteinExistence type="predicted"/>
<organism evidence="2 3">
    <name type="scientific">Seiridium cardinale</name>
    <dbReference type="NCBI Taxonomy" id="138064"/>
    <lineage>
        <taxon>Eukaryota</taxon>
        <taxon>Fungi</taxon>
        <taxon>Dikarya</taxon>
        <taxon>Ascomycota</taxon>
        <taxon>Pezizomycotina</taxon>
        <taxon>Sordariomycetes</taxon>
        <taxon>Xylariomycetidae</taxon>
        <taxon>Amphisphaeriales</taxon>
        <taxon>Sporocadaceae</taxon>
        <taxon>Seiridium</taxon>
    </lineage>
</organism>
<name>A0ABR2XTZ6_9PEZI</name>
<dbReference type="Proteomes" id="UP001465668">
    <property type="component" value="Unassembled WGS sequence"/>
</dbReference>
<evidence type="ECO:0000313" key="3">
    <source>
        <dbReference type="Proteomes" id="UP001465668"/>
    </source>
</evidence>
<dbReference type="EMBL" id="JARVKM010000023">
    <property type="protein sequence ID" value="KAK9777170.1"/>
    <property type="molecule type" value="Genomic_DNA"/>
</dbReference>
<accession>A0ABR2XTZ6</accession>
<sequence length="152" mass="16859">MTCCEAILMIRGSCLRRRPESQFAAGKTPRLNITSGCPHHCLIPPPSTTETDWNLDTPRPPFYPFLPLEPVNQQQPSSQFIFPPLAASARPESLRVPWSSLRRPAERERAKTGQQRELASRQTRESKDDVGALHPPATSSSSSSSSSHQQQA</sequence>
<comment type="caution">
    <text evidence="2">The sequence shown here is derived from an EMBL/GenBank/DDBJ whole genome shotgun (WGS) entry which is preliminary data.</text>
</comment>
<protein>
    <submittedName>
        <fullName evidence="2">Uncharacterized protein</fullName>
    </submittedName>
</protein>
<evidence type="ECO:0000256" key="1">
    <source>
        <dbReference type="SAM" id="MobiDB-lite"/>
    </source>
</evidence>
<feature type="compositionally biased region" description="Basic and acidic residues" evidence="1">
    <location>
        <begin position="118"/>
        <end position="131"/>
    </location>
</feature>
<feature type="compositionally biased region" description="Low complexity" evidence="1">
    <location>
        <begin position="139"/>
        <end position="152"/>
    </location>
</feature>
<gene>
    <name evidence="2" type="ORF">SCAR479_06238</name>
</gene>
<evidence type="ECO:0000313" key="2">
    <source>
        <dbReference type="EMBL" id="KAK9777170.1"/>
    </source>
</evidence>
<reference evidence="2 3" key="1">
    <citation type="submission" date="2024-02" db="EMBL/GenBank/DDBJ databases">
        <title>First draft genome assembly of two strains of Seiridium cardinale.</title>
        <authorList>
            <person name="Emiliani G."/>
            <person name="Scali E."/>
        </authorList>
    </citation>
    <scope>NUCLEOTIDE SEQUENCE [LARGE SCALE GENOMIC DNA]</scope>
    <source>
        <strain evidence="2 3">BM-138-000479</strain>
    </source>
</reference>
<feature type="region of interest" description="Disordered" evidence="1">
    <location>
        <begin position="74"/>
        <end position="152"/>
    </location>
</feature>
<feature type="compositionally biased region" description="Low complexity" evidence="1">
    <location>
        <begin position="74"/>
        <end position="84"/>
    </location>
</feature>
<keyword evidence="3" id="KW-1185">Reference proteome</keyword>